<accession>A0A835V148</accession>
<dbReference type="AlphaFoldDB" id="A0A835V148"/>
<proteinExistence type="predicted"/>
<evidence type="ECO:0000313" key="1">
    <source>
        <dbReference type="EMBL" id="KAG0483474.1"/>
    </source>
</evidence>
<gene>
    <name evidence="1" type="ORF">HPP92_011558</name>
</gene>
<comment type="caution">
    <text evidence="1">The sequence shown here is derived from an EMBL/GenBank/DDBJ whole genome shotgun (WGS) entry which is preliminary data.</text>
</comment>
<sequence length="100" mass="11760">MHHKIFKLGNVKSKLSYKAESWKMLHAFWSQSRFKNREEEAKGIDVIQMCLTESSLKEETAVNPIRCRITFFMVIKDVRDLRGKSGFFGFQAMQLWASRV</sequence>
<protein>
    <submittedName>
        <fullName evidence="1">Uncharacterized protein</fullName>
    </submittedName>
</protein>
<organism evidence="1 2">
    <name type="scientific">Vanilla planifolia</name>
    <name type="common">Vanilla</name>
    <dbReference type="NCBI Taxonomy" id="51239"/>
    <lineage>
        <taxon>Eukaryota</taxon>
        <taxon>Viridiplantae</taxon>
        <taxon>Streptophyta</taxon>
        <taxon>Embryophyta</taxon>
        <taxon>Tracheophyta</taxon>
        <taxon>Spermatophyta</taxon>
        <taxon>Magnoliopsida</taxon>
        <taxon>Liliopsida</taxon>
        <taxon>Asparagales</taxon>
        <taxon>Orchidaceae</taxon>
        <taxon>Vanilloideae</taxon>
        <taxon>Vanilleae</taxon>
        <taxon>Vanilla</taxon>
    </lineage>
</organism>
<name>A0A835V148_VANPL</name>
<evidence type="ECO:0000313" key="2">
    <source>
        <dbReference type="Proteomes" id="UP000639772"/>
    </source>
</evidence>
<reference evidence="1 2" key="1">
    <citation type="journal article" date="2020" name="Nat. Food">
        <title>A phased Vanilla planifolia genome enables genetic improvement of flavour and production.</title>
        <authorList>
            <person name="Hasing T."/>
            <person name="Tang H."/>
            <person name="Brym M."/>
            <person name="Khazi F."/>
            <person name="Huang T."/>
            <person name="Chambers A.H."/>
        </authorList>
    </citation>
    <scope>NUCLEOTIDE SEQUENCE [LARGE SCALE GENOMIC DNA]</scope>
    <source>
        <tissue evidence="1">Leaf</tissue>
    </source>
</reference>
<dbReference type="Proteomes" id="UP000639772">
    <property type="component" value="Unassembled WGS sequence"/>
</dbReference>
<dbReference type="EMBL" id="JADCNM010000005">
    <property type="protein sequence ID" value="KAG0483474.1"/>
    <property type="molecule type" value="Genomic_DNA"/>
</dbReference>